<evidence type="ECO:0000256" key="11">
    <source>
        <dbReference type="HAMAP-Rule" id="MF_01023"/>
    </source>
</evidence>
<feature type="region of interest" description="Disordered" evidence="12">
    <location>
        <begin position="350"/>
        <end position="404"/>
    </location>
</feature>
<evidence type="ECO:0000256" key="3">
    <source>
        <dbReference type="ARBA" id="ARBA00007970"/>
    </source>
</evidence>
<dbReference type="Gene3D" id="3.90.1150.10">
    <property type="entry name" value="Aspartate Aminotransferase, domain 1"/>
    <property type="match status" value="1"/>
</dbReference>
<dbReference type="PANTHER" id="PTHR42885">
    <property type="entry name" value="HISTIDINOL-PHOSPHATE AMINOTRANSFERASE-RELATED"/>
    <property type="match status" value="1"/>
</dbReference>
<comment type="pathway">
    <text evidence="2 11">Amino-acid biosynthesis; L-histidine biosynthesis; L-histidine from 5-phospho-alpha-D-ribose 1-diphosphate: step 7/9.</text>
</comment>
<comment type="caution">
    <text evidence="14">The sequence shown here is derived from an EMBL/GenBank/DDBJ whole genome shotgun (WGS) entry which is preliminary data.</text>
</comment>
<dbReference type="Proteomes" id="UP001501523">
    <property type="component" value="Unassembled WGS sequence"/>
</dbReference>
<sequence>MSLLARTRPDLAAFQPYVSARKTGLDGRIRLNANESPWAGDGATFGTNRYPDPQPALLRARLAALYGVPESRLWIGRGSDEPIDLLLRAFCRAGRDNIVATAPTFGMYRIGAQVQGAAYRAHSLPAAQNFALDPERLLALTDADTKIVFVCSPNNPTGTLHHAALGFLAERLAGRALLLVDEAYIEFAEVPSATALIDRHDNVAVLRTLSKAHALAGARIGTLIAREEIAAFVARLAAPYPLPSPCVALALEALQPAALEHTRRRIAMLIAERTRVARELATLADVRTIWPSSANFVLARFGDGEAALSRALAAGIVLRDVSAQDGLDDCLRITIGAPEENDALIDTLFAPSPPTASSSGERAGVRGRGVNRLQDFGAAGTPPPHPTLSPGFAGGEGKTAEPSP</sequence>
<evidence type="ECO:0000256" key="2">
    <source>
        <dbReference type="ARBA" id="ARBA00005011"/>
    </source>
</evidence>
<evidence type="ECO:0000313" key="14">
    <source>
        <dbReference type="EMBL" id="GAA0723590.1"/>
    </source>
</evidence>
<keyword evidence="9 11" id="KW-0368">Histidine biosynthesis</keyword>
<dbReference type="CDD" id="cd00609">
    <property type="entry name" value="AAT_like"/>
    <property type="match status" value="1"/>
</dbReference>
<evidence type="ECO:0000256" key="12">
    <source>
        <dbReference type="SAM" id="MobiDB-lite"/>
    </source>
</evidence>
<keyword evidence="6 11" id="KW-0028">Amino-acid biosynthesis</keyword>
<evidence type="ECO:0000256" key="7">
    <source>
        <dbReference type="ARBA" id="ARBA00022679"/>
    </source>
</evidence>
<gene>
    <name evidence="14" type="primary">hisC_2</name>
    <name evidence="11" type="synonym">hisC</name>
    <name evidence="14" type="ORF">GCM10009105_35730</name>
</gene>
<accession>A0ABP3U3X7</accession>
<evidence type="ECO:0000256" key="4">
    <source>
        <dbReference type="ARBA" id="ARBA00011738"/>
    </source>
</evidence>
<name>A0ABP3U3X7_9GAMM</name>
<dbReference type="InterPro" id="IPR015421">
    <property type="entry name" value="PyrdxlP-dep_Trfase_major"/>
</dbReference>
<organism evidence="14 15">
    <name type="scientific">Dokdonella soli</name>
    <dbReference type="NCBI Taxonomy" id="529810"/>
    <lineage>
        <taxon>Bacteria</taxon>
        <taxon>Pseudomonadati</taxon>
        <taxon>Pseudomonadota</taxon>
        <taxon>Gammaproteobacteria</taxon>
        <taxon>Lysobacterales</taxon>
        <taxon>Rhodanobacteraceae</taxon>
        <taxon>Dokdonella</taxon>
    </lineage>
</organism>
<dbReference type="SUPFAM" id="SSF53383">
    <property type="entry name" value="PLP-dependent transferases"/>
    <property type="match status" value="1"/>
</dbReference>
<keyword evidence="5 11" id="KW-0032">Aminotransferase</keyword>
<keyword evidence="15" id="KW-1185">Reference proteome</keyword>
<proteinExistence type="inferred from homology"/>
<keyword evidence="7 11" id="KW-0808">Transferase</keyword>
<dbReference type="InterPro" id="IPR005861">
    <property type="entry name" value="HisP_aminotrans"/>
</dbReference>
<dbReference type="EC" id="2.6.1.9" evidence="11"/>
<evidence type="ECO:0000256" key="1">
    <source>
        <dbReference type="ARBA" id="ARBA00001933"/>
    </source>
</evidence>
<evidence type="ECO:0000256" key="10">
    <source>
        <dbReference type="ARBA" id="ARBA00047481"/>
    </source>
</evidence>
<evidence type="ECO:0000259" key="13">
    <source>
        <dbReference type="Pfam" id="PF00155"/>
    </source>
</evidence>
<dbReference type="Gene3D" id="3.40.640.10">
    <property type="entry name" value="Type I PLP-dependent aspartate aminotransferase-like (Major domain)"/>
    <property type="match status" value="1"/>
</dbReference>
<dbReference type="EMBL" id="BAAAEU010000025">
    <property type="protein sequence ID" value="GAA0723590.1"/>
    <property type="molecule type" value="Genomic_DNA"/>
</dbReference>
<feature type="domain" description="Aminotransferase class I/classII large" evidence="13">
    <location>
        <begin position="43"/>
        <end position="347"/>
    </location>
</feature>
<evidence type="ECO:0000256" key="5">
    <source>
        <dbReference type="ARBA" id="ARBA00022576"/>
    </source>
</evidence>
<comment type="catalytic activity">
    <reaction evidence="10 11">
        <text>L-histidinol phosphate + 2-oxoglutarate = 3-(imidazol-4-yl)-2-oxopropyl phosphate + L-glutamate</text>
        <dbReference type="Rhea" id="RHEA:23744"/>
        <dbReference type="ChEBI" id="CHEBI:16810"/>
        <dbReference type="ChEBI" id="CHEBI:29985"/>
        <dbReference type="ChEBI" id="CHEBI:57766"/>
        <dbReference type="ChEBI" id="CHEBI:57980"/>
        <dbReference type="EC" id="2.6.1.9"/>
    </reaction>
</comment>
<evidence type="ECO:0000256" key="9">
    <source>
        <dbReference type="ARBA" id="ARBA00023102"/>
    </source>
</evidence>
<reference evidence="15" key="1">
    <citation type="journal article" date="2019" name="Int. J. Syst. Evol. Microbiol.">
        <title>The Global Catalogue of Microorganisms (GCM) 10K type strain sequencing project: providing services to taxonomists for standard genome sequencing and annotation.</title>
        <authorList>
            <consortium name="The Broad Institute Genomics Platform"/>
            <consortium name="The Broad Institute Genome Sequencing Center for Infectious Disease"/>
            <person name="Wu L."/>
            <person name="Ma J."/>
        </authorList>
    </citation>
    <scope>NUCLEOTIDE SEQUENCE [LARGE SCALE GENOMIC DNA]</scope>
    <source>
        <strain evidence="15">JCM 15421</strain>
    </source>
</reference>
<dbReference type="Pfam" id="PF00155">
    <property type="entry name" value="Aminotran_1_2"/>
    <property type="match status" value="1"/>
</dbReference>
<keyword evidence="8 11" id="KW-0663">Pyridoxal phosphate</keyword>
<protein>
    <recommendedName>
        <fullName evidence="11">Histidinol-phosphate aminotransferase</fullName>
        <ecNumber evidence="11">2.6.1.9</ecNumber>
    </recommendedName>
    <alternativeName>
        <fullName evidence="11">Imidazole acetol-phosphate transaminase</fullName>
    </alternativeName>
</protein>
<dbReference type="NCBIfam" id="TIGR01141">
    <property type="entry name" value="hisC"/>
    <property type="match status" value="1"/>
</dbReference>
<dbReference type="RefSeq" id="WP_343793714.1">
    <property type="nucleotide sequence ID" value="NZ_BAAAEU010000025.1"/>
</dbReference>
<dbReference type="PANTHER" id="PTHR42885:SF2">
    <property type="entry name" value="HISTIDINOL-PHOSPHATE AMINOTRANSFERASE"/>
    <property type="match status" value="1"/>
</dbReference>
<evidence type="ECO:0000256" key="8">
    <source>
        <dbReference type="ARBA" id="ARBA00022898"/>
    </source>
</evidence>
<dbReference type="InterPro" id="IPR015424">
    <property type="entry name" value="PyrdxlP-dep_Trfase"/>
</dbReference>
<dbReference type="InterPro" id="IPR004839">
    <property type="entry name" value="Aminotransferase_I/II_large"/>
</dbReference>
<comment type="similarity">
    <text evidence="3 11">Belongs to the class-II pyridoxal-phosphate-dependent aminotransferase family. Histidinol-phosphate aminotransferase subfamily.</text>
</comment>
<comment type="cofactor">
    <cofactor evidence="1 11">
        <name>pyridoxal 5'-phosphate</name>
        <dbReference type="ChEBI" id="CHEBI:597326"/>
    </cofactor>
</comment>
<dbReference type="HAMAP" id="MF_01023">
    <property type="entry name" value="HisC_aminotrans_2"/>
    <property type="match status" value="1"/>
</dbReference>
<comment type="subunit">
    <text evidence="4 11">Homodimer.</text>
</comment>
<dbReference type="InterPro" id="IPR015422">
    <property type="entry name" value="PyrdxlP-dep_Trfase_small"/>
</dbReference>
<evidence type="ECO:0000256" key="6">
    <source>
        <dbReference type="ARBA" id="ARBA00022605"/>
    </source>
</evidence>
<evidence type="ECO:0000313" key="15">
    <source>
        <dbReference type="Proteomes" id="UP001501523"/>
    </source>
</evidence>
<feature type="modified residue" description="N6-(pyridoxal phosphate)lysine" evidence="11">
    <location>
        <position position="211"/>
    </location>
</feature>